<organism evidence="2 3">
    <name type="scientific">Psychroserpens ponticola</name>
    <dbReference type="NCBI Taxonomy" id="2932268"/>
    <lineage>
        <taxon>Bacteria</taxon>
        <taxon>Pseudomonadati</taxon>
        <taxon>Bacteroidota</taxon>
        <taxon>Flavobacteriia</taxon>
        <taxon>Flavobacteriales</taxon>
        <taxon>Flavobacteriaceae</taxon>
        <taxon>Psychroserpens</taxon>
    </lineage>
</organism>
<feature type="transmembrane region" description="Helical" evidence="1">
    <location>
        <begin position="30"/>
        <end position="47"/>
    </location>
</feature>
<dbReference type="EMBL" id="CP116221">
    <property type="protein sequence ID" value="WCO00523.1"/>
    <property type="molecule type" value="Genomic_DNA"/>
</dbReference>
<feature type="transmembrane region" description="Helical" evidence="1">
    <location>
        <begin position="207"/>
        <end position="225"/>
    </location>
</feature>
<accession>A0ABY7RUN0</accession>
<feature type="transmembrane region" description="Helical" evidence="1">
    <location>
        <begin position="54"/>
        <end position="74"/>
    </location>
</feature>
<keyword evidence="1" id="KW-0472">Membrane</keyword>
<keyword evidence="1" id="KW-0812">Transmembrane</keyword>
<evidence type="ECO:0000313" key="2">
    <source>
        <dbReference type="EMBL" id="WCO00523.1"/>
    </source>
</evidence>
<feature type="transmembrane region" description="Helical" evidence="1">
    <location>
        <begin position="86"/>
        <end position="104"/>
    </location>
</feature>
<reference evidence="2 3" key="1">
    <citation type="submission" date="2023-01" db="EMBL/GenBank/DDBJ databases">
        <title>Psychroserpens ponticola sp. nov., isolated from seawater.</title>
        <authorList>
            <person name="Kristyanto S."/>
            <person name="Jung J."/>
            <person name="Kim J.M."/>
            <person name="Jeon C.O."/>
        </authorList>
    </citation>
    <scope>NUCLEOTIDE SEQUENCE [LARGE SCALE GENOMIC DNA]</scope>
    <source>
        <strain evidence="2 3">MSW6</strain>
    </source>
</reference>
<evidence type="ECO:0000256" key="1">
    <source>
        <dbReference type="SAM" id="Phobius"/>
    </source>
</evidence>
<protein>
    <submittedName>
        <fullName evidence="2">Uncharacterized protein</fullName>
    </submittedName>
</protein>
<feature type="transmembrane region" description="Helical" evidence="1">
    <location>
        <begin position="181"/>
        <end position="201"/>
    </location>
</feature>
<feature type="transmembrane region" description="Helical" evidence="1">
    <location>
        <begin position="116"/>
        <end position="138"/>
    </location>
</feature>
<gene>
    <name evidence="2" type="ORF">MUN68_010630</name>
</gene>
<sequence>MQIGKFLGALTLVLSLFFLGLQFKGLEVEAAGVRALTIVMLTALYVIRIKNRHPLFLSFLIVFVLAEVFNYFTWVVDLDIAEEIDYYYYIGNTLYILSYLFLVARITVGMNMKRIVVKFPIQIVLLFVLSLFFVYFVSDTAKKEFNTNEYYLELFYNAVIMLLMALALINYMSKDDKKSMNLLLGTICIMFSEVIQLAYFYIAEFNLLNVLCSLFLVFAFLFFYLQSRLENRQIVDYSQQDVDIPVSD</sequence>
<feature type="transmembrane region" description="Helical" evidence="1">
    <location>
        <begin position="150"/>
        <end position="169"/>
    </location>
</feature>
<keyword evidence="1" id="KW-1133">Transmembrane helix</keyword>
<dbReference type="RefSeq" id="WP_249996560.1">
    <property type="nucleotide sequence ID" value="NZ_CP116221.1"/>
</dbReference>
<proteinExistence type="predicted"/>
<name>A0ABY7RUN0_9FLAO</name>
<keyword evidence="3" id="KW-1185">Reference proteome</keyword>
<dbReference type="Proteomes" id="UP001202717">
    <property type="component" value="Chromosome"/>
</dbReference>
<evidence type="ECO:0000313" key="3">
    <source>
        <dbReference type="Proteomes" id="UP001202717"/>
    </source>
</evidence>